<reference evidence="3" key="1">
    <citation type="submission" date="2019-09" db="EMBL/GenBank/DDBJ databases">
        <title>Draft genome information of white flower Hibiscus syriacus.</title>
        <authorList>
            <person name="Kim Y.-M."/>
        </authorList>
    </citation>
    <scope>NUCLEOTIDE SEQUENCE [LARGE SCALE GENOMIC DNA]</scope>
    <source>
        <strain evidence="3">YM2019G1</strain>
    </source>
</reference>
<sequence length="325" mass="36429">MRRIMEYSSPLSSNLVFEGNFDSPLCKTYLATSFFYDLPGVFIVREVRSRSQGNDSLARTDGNGRNAEFPESNDGSSNSVSNGRVEEVRNLSGKVETPSVYELRELVQKAMEELEAVHLNSRMFEEKAQKISEAAIALKDQVTNAWNDVSSALNVMQYIVNEEYIAKEAVQKATMALCLAEARLQGKLANYEAELRQVRIKKEELQKEVERLNKVAEKAQMDALKAEEDVANIMLLAGQAVAFEVEAIKRVNDAEIALKRAEKFLSNLTVDTDEAAPDQVLGKETIVKEQKISQGGSGDVSLEREQDALKVTTFVILMLWLLFRY</sequence>
<proteinExistence type="predicted"/>
<evidence type="ECO:0000256" key="2">
    <source>
        <dbReference type="SAM" id="MobiDB-lite"/>
    </source>
</evidence>
<feature type="compositionally biased region" description="Low complexity" evidence="2">
    <location>
        <begin position="72"/>
        <end position="83"/>
    </location>
</feature>
<evidence type="ECO:0000256" key="1">
    <source>
        <dbReference type="SAM" id="Coils"/>
    </source>
</evidence>
<protein>
    <submittedName>
        <fullName evidence="3">Uncharacterized protein</fullName>
    </submittedName>
</protein>
<dbReference type="PANTHER" id="PTHR46157:SF2">
    <property type="entry name" value="K(+) EFFLUX ANTIPORTER 1, CHLOROPLASTIC-RELATED"/>
    <property type="match status" value="1"/>
</dbReference>
<dbReference type="AlphaFoldDB" id="A0A6A2XZS8"/>
<accession>A0A6A2XZS8</accession>
<comment type="caution">
    <text evidence="3">The sequence shown here is derived from an EMBL/GenBank/DDBJ whole genome shotgun (WGS) entry which is preliminary data.</text>
</comment>
<keyword evidence="1" id="KW-0175">Coiled coil</keyword>
<dbReference type="GO" id="GO:0015386">
    <property type="term" value="F:potassium:proton antiporter activity"/>
    <property type="evidence" value="ECO:0007669"/>
    <property type="project" value="TreeGrafter"/>
</dbReference>
<dbReference type="Proteomes" id="UP000436088">
    <property type="component" value="Unassembled WGS sequence"/>
</dbReference>
<dbReference type="GO" id="GO:0016020">
    <property type="term" value="C:membrane"/>
    <property type="evidence" value="ECO:0007669"/>
    <property type="project" value="TreeGrafter"/>
</dbReference>
<feature type="region of interest" description="Disordered" evidence="2">
    <location>
        <begin position="53"/>
        <end position="84"/>
    </location>
</feature>
<keyword evidence="4" id="KW-1185">Reference proteome</keyword>
<organism evidence="3 4">
    <name type="scientific">Hibiscus syriacus</name>
    <name type="common">Rose of Sharon</name>
    <dbReference type="NCBI Taxonomy" id="106335"/>
    <lineage>
        <taxon>Eukaryota</taxon>
        <taxon>Viridiplantae</taxon>
        <taxon>Streptophyta</taxon>
        <taxon>Embryophyta</taxon>
        <taxon>Tracheophyta</taxon>
        <taxon>Spermatophyta</taxon>
        <taxon>Magnoliopsida</taxon>
        <taxon>eudicotyledons</taxon>
        <taxon>Gunneridae</taxon>
        <taxon>Pentapetalae</taxon>
        <taxon>rosids</taxon>
        <taxon>malvids</taxon>
        <taxon>Malvales</taxon>
        <taxon>Malvaceae</taxon>
        <taxon>Malvoideae</taxon>
        <taxon>Hibiscus</taxon>
    </lineage>
</organism>
<evidence type="ECO:0000313" key="4">
    <source>
        <dbReference type="Proteomes" id="UP000436088"/>
    </source>
</evidence>
<feature type="coiled-coil region" evidence="1">
    <location>
        <begin position="181"/>
        <end position="229"/>
    </location>
</feature>
<dbReference type="EMBL" id="VEPZ02001705">
    <property type="protein sequence ID" value="KAE8662487.1"/>
    <property type="molecule type" value="Genomic_DNA"/>
</dbReference>
<dbReference type="GO" id="GO:0009507">
    <property type="term" value="C:chloroplast"/>
    <property type="evidence" value="ECO:0007669"/>
    <property type="project" value="TreeGrafter"/>
</dbReference>
<dbReference type="PANTHER" id="PTHR46157">
    <property type="entry name" value="K(+) EFFLUX ANTIPORTER 3, CHLOROPLASTIC"/>
    <property type="match status" value="1"/>
</dbReference>
<name>A0A6A2XZS8_HIBSY</name>
<gene>
    <name evidence="3" type="ORF">F3Y22_tig00113337pilonHSYRG00149</name>
</gene>
<evidence type="ECO:0000313" key="3">
    <source>
        <dbReference type="EMBL" id="KAE8662487.1"/>
    </source>
</evidence>